<proteinExistence type="predicted"/>
<keyword evidence="2" id="KW-1185">Reference proteome</keyword>
<accession>A0A368P1T4</accession>
<name>A0A368P1T4_9FLAO</name>
<protein>
    <submittedName>
        <fullName evidence="1">Uncharacterized protein</fullName>
    </submittedName>
</protein>
<gene>
    <name evidence="1" type="ORF">DU428_13230</name>
</gene>
<dbReference type="RefSeq" id="WP_113966848.1">
    <property type="nucleotide sequence ID" value="NZ_QNRP01000017.1"/>
</dbReference>
<comment type="caution">
    <text evidence="1">The sequence shown here is derived from an EMBL/GenBank/DDBJ whole genome shotgun (WGS) entry which is preliminary data.</text>
</comment>
<dbReference type="AlphaFoldDB" id="A0A368P1T4"/>
<dbReference type="Proteomes" id="UP000252249">
    <property type="component" value="Unassembled WGS sequence"/>
</dbReference>
<dbReference type="EMBL" id="QPIG01000009">
    <property type="protein sequence ID" value="RCU56366.1"/>
    <property type="molecule type" value="Genomic_DNA"/>
</dbReference>
<reference evidence="1 2" key="1">
    <citation type="submission" date="2018-07" db="EMBL/GenBank/DDBJ databases">
        <title>Oceanihabitans testaceum sp. nov., isolated from marine sediment.</title>
        <authorList>
            <person name="Li C.-M."/>
        </authorList>
    </citation>
    <scope>NUCLEOTIDE SEQUENCE [LARGE SCALE GENOMIC DNA]</scope>
    <source>
        <strain evidence="1 2">S9-10</strain>
    </source>
</reference>
<dbReference type="OrthoDB" id="8706846at2"/>
<organism evidence="1 2">
    <name type="scientific">Oceanihabitans sediminis</name>
    <dbReference type="NCBI Taxonomy" id="1812012"/>
    <lineage>
        <taxon>Bacteria</taxon>
        <taxon>Pseudomonadati</taxon>
        <taxon>Bacteroidota</taxon>
        <taxon>Flavobacteriia</taxon>
        <taxon>Flavobacteriales</taxon>
        <taxon>Flavobacteriaceae</taxon>
        <taxon>Oceanihabitans</taxon>
    </lineage>
</organism>
<dbReference type="Pfam" id="PF15588">
    <property type="entry name" value="Imm10"/>
    <property type="match status" value="1"/>
</dbReference>
<sequence>MELKAEKIFADYDENGLLIIGFSGKLSNEDFYLIIQDASDREDEQEIELGMDTFHIEVNDQSRGGYGGITELELWKNTLHLKLNEVGKKNLKTDSEIIDIRMKLSEPEFVNLSEKLNIIFEPEKEIKTAYNNGYK</sequence>
<dbReference type="InterPro" id="IPR028962">
    <property type="entry name" value="Imm10"/>
</dbReference>
<evidence type="ECO:0000313" key="2">
    <source>
        <dbReference type="Proteomes" id="UP000252249"/>
    </source>
</evidence>
<evidence type="ECO:0000313" key="1">
    <source>
        <dbReference type="EMBL" id="RCU56366.1"/>
    </source>
</evidence>